<evidence type="ECO:0000256" key="1">
    <source>
        <dbReference type="ARBA" id="ARBA00022468"/>
    </source>
</evidence>
<dbReference type="PROSITE" id="PS50115">
    <property type="entry name" value="ARFGAP"/>
    <property type="match status" value="1"/>
</dbReference>
<gene>
    <name evidence="8" type="ORF">KI387_031919</name>
</gene>
<feature type="non-terminal residue" evidence="8">
    <location>
        <position position="1"/>
    </location>
</feature>
<dbReference type="GO" id="GO:0005737">
    <property type="term" value="C:cytoplasm"/>
    <property type="evidence" value="ECO:0007669"/>
    <property type="project" value="TreeGrafter"/>
</dbReference>
<reference evidence="8 9" key="1">
    <citation type="journal article" date="2021" name="Nat. Plants">
        <title>The Taxus genome provides insights into paclitaxel biosynthesis.</title>
        <authorList>
            <person name="Xiong X."/>
            <person name="Gou J."/>
            <person name="Liao Q."/>
            <person name="Li Y."/>
            <person name="Zhou Q."/>
            <person name="Bi G."/>
            <person name="Li C."/>
            <person name="Du R."/>
            <person name="Wang X."/>
            <person name="Sun T."/>
            <person name="Guo L."/>
            <person name="Liang H."/>
            <person name="Lu P."/>
            <person name="Wu Y."/>
            <person name="Zhang Z."/>
            <person name="Ro D.K."/>
            <person name="Shang Y."/>
            <person name="Huang S."/>
            <person name="Yan J."/>
        </authorList>
    </citation>
    <scope>NUCLEOTIDE SEQUENCE [LARGE SCALE GENOMIC DNA]</scope>
    <source>
        <strain evidence="8">Ta-2019</strain>
    </source>
</reference>
<evidence type="ECO:0000256" key="6">
    <source>
        <dbReference type="SAM" id="MobiDB-lite"/>
    </source>
</evidence>
<proteinExistence type="predicted"/>
<evidence type="ECO:0000256" key="4">
    <source>
        <dbReference type="ARBA" id="ARBA00022833"/>
    </source>
</evidence>
<dbReference type="InterPro" id="IPR001164">
    <property type="entry name" value="ArfGAP_dom"/>
</dbReference>
<dbReference type="OMA" id="RSIGTHI"/>
<dbReference type="InterPro" id="IPR051718">
    <property type="entry name" value="ARF_GTPase-activating"/>
</dbReference>
<evidence type="ECO:0000313" key="8">
    <source>
        <dbReference type="EMBL" id="KAH9287802.1"/>
    </source>
</evidence>
<dbReference type="FunFam" id="1.10.220.150:FF:000009">
    <property type="entry name" value="stromal membrane-associated protein 1 isoform X1"/>
    <property type="match status" value="1"/>
</dbReference>
<dbReference type="GO" id="GO:0005096">
    <property type="term" value="F:GTPase activator activity"/>
    <property type="evidence" value="ECO:0007669"/>
    <property type="project" value="UniProtKB-KW"/>
</dbReference>
<keyword evidence="4" id="KW-0862">Zinc</keyword>
<dbReference type="Gene3D" id="1.10.220.150">
    <property type="entry name" value="Arf GTPase activating protein"/>
    <property type="match status" value="1"/>
</dbReference>
<sequence length="195" mass="21695">MDRKKDRVDPESKLRDLLKQDCNSKCADCGGAKPRYASISLGIFLCNRCYGIHRSIGTHITRTKCVALDNWSTHEVVLMTSIGNAVASAYWEKNVPSGYSKPTSYSPDAVVEKWIRDKYERKLYCSPGLPPPPVTKQQQNSDHLGVDNSSSEGQFLNDDWTPFITANVGASFSTPNPSDNTEVWNPFSCDVIQSN</sequence>
<keyword evidence="2" id="KW-0479">Metal-binding</keyword>
<dbReference type="PANTHER" id="PTHR45705:SF1">
    <property type="entry name" value="FI20236P1"/>
    <property type="match status" value="1"/>
</dbReference>
<evidence type="ECO:0000313" key="9">
    <source>
        <dbReference type="Proteomes" id="UP000824469"/>
    </source>
</evidence>
<dbReference type="Proteomes" id="UP000824469">
    <property type="component" value="Unassembled WGS sequence"/>
</dbReference>
<dbReference type="Pfam" id="PF01412">
    <property type="entry name" value="ArfGap"/>
    <property type="match status" value="1"/>
</dbReference>
<name>A0AA38F4P9_TAXCH</name>
<evidence type="ECO:0000256" key="2">
    <source>
        <dbReference type="ARBA" id="ARBA00022723"/>
    </source>
</evidence>
<keyword evidence="1" id="KW-0343">GTPase activation</keyword>
<dbReference type="EMBL" id="JAHRHJ020003813">
    <property type="protein sequence ID" value="KAH9287802.1"/>
    <property type="molecule type" value="Genomic_DNA"/>
</dbReference>
<keyword evidence="9" id="KW-1185">Reference proteome</keyword>
<evidence type="ECO:0000256" key="5">
    <source>
        <dbReference type="PROSITE-ProRule" id="PRU00288"/>
    </source>
</evidence>
<dbReference type="InterPro" id="IPR037278">
    <property type="entry name" value="ARFGAP/RecO"/>
</dbReference>
<feature type="region of interest" description="Disordered" evidence="6">
    <location>
        <begin position="129"/>
        <end position="151"/>
    </location>
</feature>
<dbReference type="InterPro" id="IPR038508">
    <property type="entry name" value="ArfGAP_dom_sf"/>
</dbReference>
<comment type="caution">
    <text evidence="8">The sequence shown here is derived from an EMBL/GenBank/DDBJ whole genome shotgun (WGS) entry which is preliminary data.</text>
</comment>
<dbReference type="PANTHER" id="PTHR45705">
    <property type="entry name" value="FI20236P1"/>
    <property type="match status" value="1"/>
</dbReference>
<dbReference type="GO" id="GO:0008270">
    <property type="term" value="F:zinc ion binding"/>
    <property type="evidence" value="ECO:0007669"/>
    <property type="project" value="UniProtKB-KW"/>
</dbReference>
<dbReference type="PRINTS" id="PR00405">
    <property type="entry name" value="REVINTRACTNG"/>
</dbReference>
<evidence type="ECO:0000256" key="3">
    <source>
        <dbReference type="ARBA" id="ARBA00022771"/>
    </source>
</evidence>
<organism evidence="8 9">
    <name type="scientific">Taxus chinensis</name>
    <name type="common">Chinese yew</name>
    <name type="synonym">Taxus wallichiana var. chinensis</name>
    <dbReference type="NCBI Taxonomy" id="29808"/>
    <lineage>
        <taxon>Eukaryota</taxon>
        <taxon>Viridiplantae</taxon>
        <taxon>Streptophyta</taxon>
        <taxon>Embryophyta</taxon>
        <taxon>Tracheophyta</taxon>
        <taxon>Spermatophyta</taxon>
        <taxon>Pinopsida</taxon>
        <taxon>Pinidae</taxon>
        <taxon>Conifers II</taxon>
        <taxon>Cupressales</taxon>
        <taxon>Taxaceae</taxon>
        <taxon>Taxus</taxon>
    </lineage>
</organism>
<feature type="compositionally biased region" description="Polar residues" evidence="6">
    <location>
        <begin position="135"/>
        <end position="151"/>
    </location>
</feature>
<evidence type="ECO:0000259" key="7">
    <source>
        <dbReference type="PROSITE" id="PS50115"/>
    </source>
</evidence>
<dbReference type="SMART" id="SM00105">
    <property type="entry name" value="ArfGap"/>
    <property type="match status" value="1"/>
</dbReference>
<dbReference type="AlphaFoldDB" id="A0AA38F4P9"/>
<keyword evidence="3 5" id="KW-0863">Zinc-finger</keyword>
<dbReference type="SUPFAM" id="SSF57863">
    <property type="entry name" value="ArfGap/RecO-like zinc finger"/>
    <property type="match status" value="1"/>
</dbReference>
<accession>A0AA38F4P9</accession>
<protein>
    <recommendedName>
        <fullName evidence="7">Arf-GAP domain-containing protein</fullName>
    </recommendedName>
</protein>
<feature type="domain" description="Arf-GAP" evidence="7">
    <location>
        <begin position="11"/>
        <end position="141"/>
    </location>
</feature>
<dbReference type="CDD" id="cd08204">
    <property type="entry name" value="ArfGap"/>
    <property type="match status" value="1"/>
</dbReference>